<dbReference type="RefSeq" id="WP_100296864.1">
    <property type="nucleotide sequence ID" value="NZ_PHGZ01000014.1"/>
</dbReference>
<dbReference type="EMBL" id="PHGZ01000014">
    <property type="protein sequence ID" value="PJG82765.1"/>
    <property type="molecule type" value="Genomic_DNA"/>
</dbReference>
<gene>
    <name evidence="1" type="ORF">CVP04_07320</name>
</gene>
<accession>A0A2M8RV66</accession>
<dbReference type="Pfam" id="PF12101">
    <property type="entry name" value="DUF3577"/>
    <property type="match status" value="1"/>
</dbReference>
<protein>
    <recommendedName>
        <fullName evidence="3">DUF3577 domain-containing protein</fullName>
    </recommendedName>
</protein>
<evidence type="ECO:0000313" key="1">
    <source>
        <dbReference type="EMBL" id="PJG82765.1"/>
    </source>
</evidence>
<dbReference type="InterPro" id="IPR021960">
    <property type="entry name" value="DUF3577"/>
</dbReference>
<dbReference type="AlphaFoldDB" id="A0A2M8RV66"/>
<proteinExistence type="predicted"/>
<name>A0A2M8RV66_9PAST</name>
<comment type="caution">
    <text evidence="1">The sequence shown here is derived from an EMBL/GenBank/DDBJ whole genome shotgun (WGS) entry which is preliminary data.</text>
</comment>
<evidence type="ECO:0008006" key="3">
    <source>
        <dbReference type="Google" id="ProtNLM"/>
    </source>
</evidence>
<organism evidence="1 2">
    <name type="scientific">Caviibacterium pharyngocola</name>
    <dbReference type="NCBI Taxonomy" id="28159"/>
    <lineage>
        <taxon>Bacteria</taxon>
        <taxon>Pseudomonadati</taxon>
        <taxon>Pseudomonadota</taxon>
        <taxon>Gammaproteobacteria</taxon>
        <taxon>Pasteurellales</taxon>
        <taxon>Pasteurellaceae</taxon>
        <taxon>Caviibacterium</taxon>
    </lineage>
</organism>
<evidence type="ECO:0000313" key="2">
    <source>
        <dbReference type="Proteomes" id="UP000230282"/>
    </source>
</evidence>
<dbReference type="Proteomes" id="UP000230282">
    <property type="component" value="Unassembled WGS sequence"/>
</dbReference>
<sequence length="149" mass="16836">MNTQTQQSAKSYFNLHTQGIGYLNDIREVELKKGGKYLSCRIAALTGESSKPEYRYFDCNVNGAEAEKLIRKCEQAVNGKRKVLISFVLADLWTDTFTYAKDSEWHKKGDVGVSLKARLIRVKSIKIDGELKYQEPKPTETPAQAESVN</sequence>
<reference evidence="1 2" key="1">
    <citation type="submission" date="2017-11" db="EMBL/GenBank/DDBJ databases">
        <title>Reclassification of Bisgaard taxon 5 as Caviibacterium pharyngocola gen. nov., sp. nov.</title>
        <authorList>
            <person name="Christensen H."/>
        </authorList>
    </citation>
    <scope>NUCLEOTIDE SEQUENCE [LARGE SCALE GENOMIC DNA]</scope>
    <source>
        <strain evidence="1 2">7_3</strain>
    </source>
</reference>
<dbReference type="NCBIfam" id="NF040584">
    <property type="entry name" value="STY4534_fam"/>
    <property type="match status" value="1"/>
</dbReference>
<keyword evidence="2" id="KW-1185">Reference proteome</keyword>
<dbReference type="OrthoDB" id="6402776at2"/>